<dbReference type="SMART" id="SM00822">
    <property type="entry name" value="PKS_KR"/>
    <property type="match status" value="1"/>
</dbReference>
<organism evidence="11 12">
    <name type="scientific">Lasiosphaeria miniovina</name>
    <dbReference type="NCBI Taxonomy" id="1954250"/>
    <lineage>
        <taxon>Eukaryota</taxon>
        <taxon>Fungi</taxon>
        <taxon>Dikarya</taxon>
        <taxon>Ascomycota</taxon>
        <taxon>Pezizomycotina</taxon>
        <taxon>Sordariomycetes</taxon>
        <taxon>Sordariomycetidae</taxon>
        <taxon>Sordariales</taxon>
        <taxon>Lasiosphaeriaceae</taxon>
        <taxon>Lasiosphaeria</taxon>
    </lineage>
</organism>
<dbReference type="PROSITE" id="PS50075">
    <property type="entry name" value="CARRIER"/>
    <property type="match status" value="1"/>
</dbReference>
<dbReference type="InterPro" id="IPR020841">
    <property type="entry name" value="PKS_Beta-ketoAc_synthase_dom"/>
</dbReference>
<dbReference type="GO" id="GO:0031177">
    <property type="term" value="F:phosphopantetheine binding"/>
    <property type="evidence" value="ECO:0007669"/>
    <property type="project" value="InterPro"/>
</dbReference>
<keyword evidence="12" id="KW-1185">Reference proteome</keyword>
<gene>
    <name evidence="11" type="ORF">B0T26DRAFT_676089</name>
</gene>
<dbReference type="InterPro" id="IPR050091">
    <property type="entry name" value="PKS_NRPS_Biosynth_Enz"/>
</dbReference>
<evidence type="ECO:0000256" key="3">
    <source>
        <dbReference type="ARBA" id="ARBA00022679"/>
    </source>
</evidence>
<feature type="domain" description="Ketosynthase family 3 (KS3)" evidence="9">
    <location>
        <begin position="4"/>
        <end position="321"/>
    </location>
</feature>
<keyword evidence="5" id="KW-0511">Multifunctional enzyme</keyword>
<dbReference type="InterPro" id="IPR020806">
    <property type="entry name" value="PKS_PP-bd"/>
</dbReference>
<dbReference type="Pfam" id="PF00550">
    <property type="entry name" value="PP-binding"/>
    <property type="match status" value="1"/>
</dbReference>
<dbReference type="InterPro" id="IPR014043">
    <property type="entry name" value="Acyl_transferase_dom"/>
</dbReference>
<dbReference type="InterPro" id="IPR020807">
    <property type="entry name" value="PKS_DH"/>
</dbReference>
<keyword evidence="4" id="KW-0560">Oxidoreductase</keyword>
<keyword evidence="1" id="KW-0596">Phosphopantetheine</keyword>
<dbReference type="PROSITE" id="PS52019">
    <property type="entry name" value="PKS_MFAS_DH"/>
    <property type="match status" value="1"/>
</dbReference>
<name>A0AA40ALB5_9PEZI</name>
<dbReference type="InterPro" id="IPR016035">
    <property type="entry name" value="Acyl_Trfase/lysoPLipase"/>
</dbReference>
<feature type="region of interest" description="C-terminal hotdog fold" evidence="6">
    <location>
        <begin position="724"/>
        <end position="863"/>
    </location>
</feature>
<dbReference type="Gene3D" id="3.10.129.110">
    <property type="entry name" value="Polyketide synthase dehydratase"/>
    <property type="match status" value="1"/>
</dbReference>
<dbReference type="InterPro" id="IPR036736">
    <property type="entry name" value="ACP-like_sf"/>
</dbReference>
<evidence type="ECO:0000256" key="2">
    <source>
        <dbReference type="ARBA" id="ARBA00022553"/>
    </source>
</evidence>
<evidence type="ECO:0000313" key="12">
    <source>
        <dbReference type="Proteomes" id="UP001172101"/>
    </source>
</evidence>
<feature type="region of interest" description="N-terminal hotdog fold" evidence="6">
    <location>
        <begin position="584"/>
        <end position="710"/>
    </location>
</feature>
<feature type="active site" description="Proton acceptor; for dehydratase activity" evidence="6">
    <location>
        <position position="616"/>
    </location>
</feature>
<dbReference type="GO" id="GO:0044550">
    <property type="term" value="P:secondary metabolite biosynthetic process"/>
    <property type="evidence" value="ECO:0007669"/>
    <property type="project" value="TreeGrafter"/>
</dbReference>
<protein>
    <submittedName>
        <fullName evidence="11">Thiolase-like protein</fullName>
    </submittedName>
</protein>
<dbReference type="Pfam" id="PF00109">
    <property type="entry name" value="ketoacyl-synt"/>
    <property type="match status" value="2"/>
</dbReference>
<dbReference type="CDD" id="cd00833">
    <property type="entry name" value="PKS"/>
    <property type="match status" value="1"/>
</dbReference>
<feature type="region of interest" description="Disordered" evidence="7">
    <location>
        <begin position="296"/>
        <end position="350"/>
    </location>
</feature>
<evidence type="ECO:0000256" key="7">
    <source>
        <dbReference type="SAM" id="MobiDB-lite"/>
    </source>
</evidence>
<comment type="caution">
    <text evidence="11">The sequence shown here is derived from an EMBL/GenBank/DDBJ whole genome shotgun (WGS) entry which is preliminary data.</text>
</comment>
<evidence type="ECO:0000256" key="4">
    <source>
        <dbReference type="ARBA" id="ARBA00023002"/>
    </source>
</evidence>
<dbReference type="InterPro" id="IPR049900">
    <property type="entry name" value="PKS_mFAS_DH"/>
</dbReference>
<dbReference type="EMBL" id="JAUIRO010000004">
    <property type="protein sequence ID" value="KAK0717837.1"/>
    <property type="molecule type" value="Genomic_DNA"/>
</dbReference>
<dbReference type="GO" id="GO:0016491">
    <property type="term" value="F:oxidoreductase activity"/>
    <property type="evidence" value="ECO:0007669"/>
    <property type="project" value="UniProtKB-KW"/>
</dbReference>
<dbReference type="RefSeq" id="XP_060296630.1">
    <property type="nucleotide sequence ID" value="XM_060439934.1"/>
</dbReference>
<dbReference type="Gene3D" id="1.10.1200.10">
    <property type="entry name" value="ACP-like"/>
    <property type="match status" value="1"/>
</dbReference>
<dbReference type="SUPFAM" id="SSF51735">
    <property type="entry name" value="NAD(P)-binding Rossmann-fold domains"/>
    <property type="match status" value="1"/>
</dbReference>
<dbReference type="SUPFAM" id="SSF53901">
    <property type="entry name" value="Thiolase-like"/>
    <property type="match status" value="1"/>
</dbReference>
<keyword evidence="2" id="KW-0597">Phosphoprotein</keyword>
<evidence type="ECO:0000259" key="10">
    <source>
        <dbReference type="PROSITE" id="PS52019"/>
    </source>
</evidence>
<evidence type="ECO:0000256" key="5">
    <source>
        <dbReference type="ARBA" id="ARBA00023268"/>
    </source>
</evidence>
<dbReference type="AlphaFoldDB" id="A0AA40ALB5"/>
<dbReference type="GeneID" id="85323204"/>
<dbReference type="InterPro" id="IPR036291">
    <property type="entry name" value="NAD(P)-bd_dom_sf"/>
</dbReference>
<dbReference type="PROSITE" id="PS52004">
    <property type="entry name" value="KS3_2"/>
    <property type="match status" value="1"/>
</dbReference>
<dbReference type="InterPro" id="IPR014031">
    <property type="entry name" value="Ketoacyl_synth_C"/>
</dbReference>
<dbReference type="SMART" id="SM00826">
    <property type="entry name" value="PKS_DH"/>
    <property type="match status" value="1"/>
</dbReference>
<dbReference type="InterPro" id="IPR013968">
    <property type="entry name" value="PKS_KR"/>
</dbReference>
<dbReference type="Gene3D" id="3.40.47.10">
    <property type="match status" value="3"/>
</dbReference>
<dbReference type="PANTHER" id="PTHR43775">
    <property type="entry name" value="FATTY ACID SYNTHASE"/>
    <property type="match status" value="1"/>
</dbReference>
<dbReference type="InterPro" id="IPR016039">
    <property type="entry name" value="Thiolase-like"/>
</dbReference>
<feature type="domain" description="PKS/mFAS DH" evidence="10">
    <location>
        <begin position="584"/>
        <end position="863"/>
    </location>
</feature>
<dbReference type="InterPro" id="IPR049552">
    <property type="entry name" value="PKS_DH_N"/>
</dbReference>
<dbReference type="Proteomes" id="UP001172101">
    <property type="component" value="Unassembled WGS sequence"/>
</dbReference>
<proteinExistence type="predicted"/>
<dbReference type="Pfam" id="PF08659">
    <property type="entry name" value="KR"/>
    <property type="match status" value="1"/>
</dbReference>
<dbReference type="GO" id="GO:0006633">
    <property type="term" value="P:fatty acid biosynthetic process"/>
    <property type="evidence" value="ECO:0007669"/>
    <property type="project" value="TreeGrafter"/>
</dbReference>
<dbReference type="InterPro" id="IPR014030">
    <property type="entry name" value="Ketoacyl_synth_N"/>
</dbReference>
<evidence type="ECO:0000259" key="8">
    <source>
        <dbReference type="PROSITE" id="PS50075"/>
    </source>
</evidence>
<feature type="domain" description="Carrier" evidence="8">
    <location>
        <begin position="775"/>
        <end position="852"/>
    </location>
</feature>
<dbReference type="SUPFAM" id="SSF52151">
    <property type="entry name" value="FabD/lysophospholipase-like"/>
    <property type="match status" value="1"/>
</dbReference>
<accession>A0AA40ALB5</accession>
<dbReference type="InterPro" id="IPR057326">
    <property type="entry name" value="KR_dom"/>
</dbReference>
<evidence type="ECO:0000256" key="1">
    <source>
        <dbReference type="ARBA" id="ARBA00022450"/>
    </source>
</evidence>
<dbReference type="InterPro" id="IPR009081">
    <property type="entry name" value="PP-bd_ACP"/>
</dbReference>
<evidence type="ECO:0000256" key="6">
    <source>
        <dbReference type="PROSITE-ProRule" id="PRU01363"/>
    </source>
</evidence>
<dbReference type="PANTHER" id="PTHR43775:SF29">
    <property type="entry name" value="ASPERFURANONE POLYKETIDE SYNTHASE AFOG-RELATED"/>
    <property type="match status" value="1"/>
</dbReference>
<dbReference type="Gene3D" id="3.40.366.10">
    <property type="entry name" value="Malonyl-Coenzyme A Acyl Carrier Protein, domain 2"/>
    <property type="match status" value="1"/>
</dbReference>
<dbReference type="InterPro" id="IPR042104">
    <property type="entry name" value="PKS_dehydratase_sf"/>
</dbReference>
<dbReference type="Gene3D" id="3.40.50.720">
    <property type="entry name" value="NAD(P)-binding Rossmann-like Domain"/>
    <property type="match status" value="1"/>
</dbReference>
<reference evidence="11" key="1">
    <citation type="submission" date="2023-06" db="EMBL/GenBank/DDBJ databases">
        <title>Genome-scale phylogeny and comparative genomics of the fungal order Sordariales.</title>
        <authorList>
            <consortium name="Lawrence Berkeley National Laboratory"/>
            <person name="Hensen N."/>
            <person name="Bonometti L."/>
            <person name="Westerberg I."/>
            <person name="Brannstrom I.O."/>
            <person name="Guillou S."/>
            <person name="Cros-Aarteil S."/>
            <person name="Calhoun S."/>
            <person name="Haridas S."/>
            <person name="Kuo A."/>
            <person name="Mondo S."/>
            <person name="Pangilinan J."/>
            <person name="Riley R."/>
            <person name="LaButti K."/>
            <person name="Andreopoulos B."/>
            <person name="Lipzen A."/>
            <person name="Chen C."/>
            <person name="Yanf M."/>
            <person name="Daum C."/>
            <person name="Ng V."/>
            <person name="Clum A."/>
            <person name="Steindorff A."/>
            <person name="Ohm R."/>
            <person name="Martin F."/>
            <person name="Silar P."/>
            <person name="Natvig D."/>
            <person name="Lalanne C."/>
            <person name="Gautier V."/>
            <person name="Ament-velasquez S.L."/>
            <person name="Kruys A."/>
            <person name="Hutchinson M.I."/>
            <person name="Powell A.J."/>
            <person name="Barry K."/>
            <person name="Miller A.N."/>
            <person name="Grigoriev I.V."/>
            <person name="Debuchy R."/>
            <person name="Gladieux P."/>
            <person name="Thoren M.H."/>
            <person name="Johannesson H."/>
        </authorList>
    </citation>
    <scope>NUCLEOTIDE SEQUENCE</scope>
    <source>
        <strain evidence="11">SMH2392-1A</strain>
    </source>
</reference>
<feature type="active site" description="Proton donor; for dehydratase activity" evidence="6">
    <location>
        <position position="790"/>
    </location>
</feature>
<evidence type="ECO:0000259" key="9">
    <source>
        <dbReference type="PROSITE" id="PS52004"/>
    </source>
</evidence>
<keyword evidence="3" id="KW-0808">Transferase</keyword>
<dbReference type="GO" id="GO:0004312">
    <property type="term" value="F:fatty acid synthase activity"/>
    <property type="evidence" value="ECO:0007669"/>
    <property type="project" value="TreeGrafter"/>
</dbReference>
<dbReference type="Pfam" id="PF21089">
    <property type="entry name" value="PKS_DH_N"/>
    <property type="match status" value="1"/>
</dbReference>
<dbReference type="InterPro" id="IPR001227">
    <property type="entry name" value="Ac_transferase_dom_sf"/>
</dbReference>
<dbReference type="SMART" id="SM00825">
    <property type="entry name" value="PKS_KS"/>
    <property type="match status" value="1"/>
</dbReference>
<evidence type="ECO:0000313" key="11">
    <source>
        <dbReference type="EMBL" id="KAK0717837.1"/>
    </source>
</evidence>
<dbReference type="SMART" id="SM00827">
    <property type="entry name" value="PKS_AT"/>
    <property type="match status" value="1"/>
</dbReference>
<dbReference type="SMART" id="SM00823">
    <property type="entry name" value="PKS_PP"/>
    <property type="match status" value="1"/>
</dbReference>
<dbReference type="SUPFAM" id="SSF47336">
    <property type="entry name" value="ACP-like"/>
    <property type="match status" value="1"/>
</dbReference>
<dbReference type="Pfam" id="PF02801">
    <property type="entry name" value="Ketoacyl-synt_C"/>
    <property type="match status" value="1"/>
</dbReference>
<feature type="compositionally biased region" description="Polar residues" evidence="7">
    <location>
        <begin position="307"/>
        <end position="325"/>
    </location>
</feature>
<sequence>MESKVPIAIVGMSCRFAGDVDGPNKLWQLLAEGRSAWSEIPKSRFNIEGVYHPNSEKLSATNVVGGHFLSGDVGLFDAQFFNLSAETAASIVKDSESLPRFLLMSTDAAMASNRLSHFYDLRGPGESDMSIVGGANSILNPDMFLAMSSMTYVRPAYNVTHIQRRQIIYAFDSRANGYGRGEGSATLVLKRPDDALGDGNPIRAVIHETSVHGTGTPTGDPIEVGAIASAFKDRRPADEPLRIGSIKTNIGHTGTVSGVAAIIKVVLALERRQIPPSVNFEKPNEELHLDEWNLENSRNEPGLESNGHVNGHTNGHANGHTNGYTNGHHVNGVGDVDTAPVRGSSFSAPGTAETTAQAGFLDNLAYTLGQRRSLLPWWWAVGRELIEPYPAFKAALLDCDAHLKKLGAKWEYDSIDRPDAPAAGLGGRADGRHEPLERRDCSNPDHWVRSLTGPVRFVDAFRNMCFDGCSDELQVDMVVEVGPHAALSGPVQDIMSLPQFRGASIPYASCLVRKRNAVDTIHVLVRNLIQKGCAANLAAVNFPHSTHGLKVLHDLPHYPWNHQTRHRIEPRVNKALRNRAEAPHDLLGSLVPGVNLDAPSWRHMVRVSDIPWLADHVVQGNIVSPAAGYMAMAIEGMSRHALGDKGGRQILGYQVPSVILIPCKVLPQAPSTKLAPDAAYLVVGGFGGISRSVCWWLAEHGAKTLLRAELVDAGHSVRVAGVSCNISDTSELTQALDSCTKAGVPPIRGVIHADMELRGSSTGKKPTAGAGNLGASIAAVLGGITQKLVDIFMVEADEVGAAQSPADLSVDSLVAVELRNMLARKADADLSIFDIMQGSSLAALAAAAAARSCYLDLSLAQPR</sequence>